<keyword evidence="3" id="KW-0378">Hydrolase</keyword>
<sequence length="186" mass="21264">MDFQCSWPVLKSQNSDALKALILADTHLLGPRKGHWLDKWRREWQMHRSFQTIITLHQPDAVFLLDCLPSRVKSACTLLRGIMILDSIIKKLICSQGLGQCEGNAPCTEPDAPPLPERNKPFRMKIDALSKHATDYLATKIKPRAVFGGHTHHGCRLQHSYGDVQFEEHSVPSFSWRNRPDPKFML</sequence>
<comment type="cofactor">
    <cofactor evidence="1">
        <name>Mn(2+)</name>
        <dbReference type="ChEBI" id="CHEBI:29035"/>
    </cofactor>
</comment>
<dbReference type="AlphaFoldDB" id="A0A0L7L8M1"/>
<evidence type="ECO:0000256" key="5">
    <source>
        <dbReference type="ARBA" id="ARBA00023211"/>
    </source>
</evidence>
<dbReference type="EMBL" id="JTDY01002225">
    <property type="protein sequence ID" value="KOB71857.1"/>
    <property type="molecule type" value="Genomic_DNA"/>
</dbReference>
<name>A0A0L7L8M1_OPEBR</name>
<dbReference type="GO" id="GO:0046872">
    <property type="term" value="F:metal ion binding"/>
    <property type="evidence" value="ECO:0007669"/>
    <property type="project" value="UniProtKB-KW"/>
</dbReference>
<keyword evidence="5" id="KW-0464">Manganese</keyword>
<keyword evidence="4" id="KW-0472">Membrane</keyword>
<dbReference type="Proteomes" id="UP000037510">
    <property type="component" value="Unassembled WGS sequence"/>
</dbReference>
<evidence type="ECO:0000256" key="3">
    <source>
        <dbReference type="ARBA" id="ARBA00022801"/>
    </source>
</evidence>
<dbReference type="GO" id="GO:0016787">
    <property type="term" value="F:hydrolase activity"/>
    <property type="evidence" value="ECO:0007669"/>
    <property type="project" value="UniProtKB-KW"/>
</dbReference>
<protein>
    <submittedName>
        <fullName evidence="6">Putative metallophosphoesterase 1</fullName>
    </submittedName>
</protein>
<proteinExistence type="predicted"/>
<dbReference type="GO" id="GO:0006506">
    <property type="term" value="P:GPI anchor biosynthetic process"/>
    <property type="evidence" value="ECO:0007669"/>
    <property type="project" value="InterPro"/>
</dbReference>
<evidence type="ECO:0000256" key="1">
    <source>
        <dbReference type="ARBA" id="ARBA00001936"/>
    </source>
</evidence>
<comment type="caution">
    <text evidence="6">The sequence shown here is derived from an EMBL/GenBank/DDBJ whole genome shotgun (WGS) entry which is preliminary data.</text>
</comment>
<gene>
    <name evidence="6" type="ORF">OBRU01_07730</name>
</gene>
<dbReference type="InterPro" id="IPR033308">
    <property type="entry name" value="PGAP5/Cdc1/Ted1"/>
</dbReference>
<evidence type="ECO:0000313" key="6">
    <source>
        <dbReference type="EMBL" id="KOB71857.1"/>
    </source>
</evidence>
<dbReference type="PANTHER" id="PTHR13315">
    <property type="entry name" value="METALLO PHOSPHOESTERASE RELATED"/>
    <property type="match status" value="1"/>
</dbReference>
<keyword evidence="2" id="KW-0479">Metal-binding</keyword>
<dbReference type="GO" id="GO:0016020">
    <property type="term" value="C:membrane"/>
    <property type="evidence" value="ECO:0007669"/>
    <property type="project" value="GOC"/>
</dbReference>
<evidence type="ECO:0000256" key="2">
    <source>
        <dbReference type="ARBA" id="ARBA00022723"/>
    </source>
</evidence>
<keyword evidence="7" id="KW-1185">Reference proteome</keyword>
<dbReference type="STRING" id="104452.A0A0L7L8M1"/>
<feature type="non-terminal residue" evidence="6">
    <location>
        <position position="186"/>
    </location>
</feature>
<reference evidence="6 7" key="1">
    <citation type="journal article" date="2015" name="Genome Biol. Evol.">
        <title>The genome of winter moth (Operophtera brumata) provides a genomic perspective on sexual dimorphism and phenology.</title>
        <authorList>
            <person name="Derks M.F."/>
            <person name="Smit S."/>
            <person name="Salis L."/>
            <person name="Schijlen E."/>
            <person name="Bossers A."/>
            <person name="Mateman C."/>
            <person name="Pijl A.S."/>
            <person name="de Ridder D."/>
            <person name="Groenen M.A."/>
            <person name="Visser M.E."/>
            <person name="Megens H.J."/>
        </authorList>
    </citation>
    <scope>NUCLEOTIDE SEQUENCE [LARGE SCALE GENOMIC DNA]</scope>
    <source>
        <strain evidence="6">WM2013NL</strain>
        <tissue evidence="6">Head and thorax</tissue>
    </source>
</reference>
<accession>A0A0L7L8M1</accession>
<dbReference type="PANTHER" id="PTHR13315:SF0">
    <property type="entry name" value="METALLOPHOSPHOESTERASE 1"/>
    <property type="match status" value="1"/>
</dbReference>
<evidence type="ECO:0000313" key="7">
    <source>
        <dbReference type="Proteomes" id="UP000037510"/>
    </source>
</evidence>
<evidence type="ECO:0000256" key="4">
    <source>
        <dbReference type="ARBA" id="ARBA00023136"/>
    </source>
</evidence>
<organism evidence="6 7">
    <name type="scientific">Operophtera brumata</name>
    <name type="common">Winter moth</name>
    <name type="synonym">Phalaena brumata</name>
    <dbReference type="NCBI Taxonomy" id="104452"/>
    <lineage>
        <taxon>Eukaryota</taxon>
        <taxon>Metazoa</taxon>
        <taxon>Ecdysozoa</taxon>
        <taxon>Arthropoda</taxon>
        <taxon>Hexapoda</taxon>
        <taxon>Insecta</taxon>
        <taxon>Pterygota</taxon>
        <taxon>Neoptera</taxon>
        <taxon>Endopterygota</taxon>
        <taxon>Lepidoptera</taxon>
        <taxon>Glossata</taxon>
        <taxon>Ditrysia</taxon>
        <taxon>Geometroidea</taxon>
        <taxon>Geometridae</taxon>
        <taxon>Larentiinae</taxon>
        <taxon>Operophtera</taxon>
    </lineage>
</organism>